<feature type="compositionally biased region" description="Low complexity" evidence="1">
    <location>
        <begin position="468"/>
        <end position="500"/>
    </location>
</feature>
<feature type="compositionally biased region" description="Polar residues" evidence="1">
    <location>
        <begin position="688"/>
        <end position="707"/>
    </location>
</feature>
<feature type="compositionally biased region" description="Basic and acidic residues" evidence="1">
    <location>
        <begin position="249"/>
        <end position="262"/>
    </location>
</feature>
<evidence type="ECO:0000256" key="1">
    <source>
        <dbReference type="SAM" id="MobiDB-lite"/>
    </source>
</evidence>
<feature type="compositionally biased region" description="Pro residues" evidence="1">
    <location>
        <begin position="94"/>
        <end position="106"/>
    </location>
</feature>
<reference evidence="2 3" key="1">
    <citation type="submission" date="2019-01" db="EMBL/GenBank/DDBJ databases">
        <title>A draft genome assembly of the solar-powered sea slug Elysia chlorotica.</title>
        <authorList>
            <person name="Cai H."/>
            <person name="Li Q."/>
            <person name="Fang X."/>
            <person name="Li J."/>
            <person name="Curtis N.E."/>
            <person name="Altenburger A."/>
            <person name="Shibata T."/>
            <person name="Feng M."/>
            <person name="Maeda T."/>
            <person name="Schwartz J.A."/>
            <person name="Shigenobu S."/>
            <person name="Lundholm N."/>
            <person name="Nishiyama T."/>
            <person name="Yang H."/>
            <person name="Hasebe M."/>
            <person name="Li S."/>
            <person name="Pierce S.K."/>
            <person name="Wang J."/>
        </authorList>
    </citation>
    <scope>NUCLEOTIDE SEQUENCE [LARGE SCALE GENOMIC DNA]</scope>
    <source>
        <strain evidence="2">EC2010</strain>
        <tissue evidence="2">Whole organism of an adult</tissue>
    </source>
</reference>
<feature type="compositionally biased region" description="Basic and acidic residues" evidence="1">
    <location>
        <begin position="1"/>
        <end position="12"/>
    </location>
</feature>
<feature type="compositionally biased region" description="Low complexity" evidence="1">
    <location>
        <begin position="202"/>
        <end position="214"/>
    </location>
</feature>
<evidence type="ECO:0000313" key="3">
    <source>
        <dbReference type="Proteomes" id="UP000271974"/>
    </source>
</evidence>
<comment type="caution">
    <text evidence="2">The sequence shown here is derived from an EMBL/GenBank/DDBJ whole genome shotgun (WGS) entry which is preliminary data.</text>
</comment>
<dbReference type="AlphaFoldDB" id="A0A3S1BBQ9"/>
<feature type="compositionally biased region" description="Polar residues" evidence="1">
    <location>
        <begin position="283"/>
        <end position="300"/>
    </location>
</feature>
<proteinExistence type="predicted"/>
<accession>A0A3S1BBQ9</accession>
<protein>
    <submittedName>
        <fullName evidence="2">Uncharacterized protein</fullName>
    </submittedName>
</protein>
<feature type="compositionally biased region" description="Basic and acidic residues" evidence="1">
    <location>
        <begin position="575"/>
        <end position="593"/>
    </location>
</feature>
<feature type="region of interest" description="Disordered" evidence="1">
    <location>
        <begin position="1"/>
        <end position="303"/>
    </location>
</feature>
<feature type="compositionally biased region" description="Low complexity" evidence="1">
    <location>
        <begin position="397"/>
        <end position="416"/>
    </location>
</feature>
<feature type="compositionally biased region" description="Polar residues" evidence="1">
    <location>
        <begin position="177"/>
        <end position="192"/>
    </location>
</feature>
<keyword evidence="3" id="KW-1185">Reference proteome</keyword>
<gene>
    <name evidence="2" type="ORF">EGW08_012482</name>
</gene>
<feature type="region of interest" description="Disordered" evidence="1">
    <location>
        <begin position="352"/>
        <end position="749"/>
    </location>
</feature>
<feature type="compositionally biased region" description="Basic and acidic residues" evidence="1">
    <location>
        <begin position="273"/>
        <end position="282"/>
    </location>
</feature>
<feature type="compositionally biased region" description="Low complexity" evidence="1">
    <location>
        <begin position="53"/>
        <end position="69"/>
    </location>
</feature>
<feature type="compositionally biased region" description="Basic and acidic residues" evidence="1">
    <location>
        <begin position="611"/>
        <end position="635"/>
    </location>
</feature>
<feature type="compositionally biased region" description="Low complexity" evidence="1">
    <location>
        <begin position="522"/>
        <end position="538"/>
    </location>
</feature>
<feature type="compositionally biased region" description="Low complexity" evidence="1">
    <location>
        <begin position="107"/>
        <end position="131"/>
    </location>
</feature>
<dbReference type="OrthoDB" id="6127189at2759"/>
<feature type="compositionally biased region" description="Basic and acidic residues" evidence="1">
    <location>
        <begin position="417"/>
        <end position="427"/>
    </location>
</feature>
<feature type="compositionally biased region" description="Polar residues" evidence="1">
    <location>
        <begin position="642"/>
        <end position="656"/>
    </location>
</feature>
<dbReference type="EMBL" id="RQTK01000429">
    <property type="protein sequence ID" value="RUS79766.1"/>
    <property type="molecule type" value="Genomic_DNA"/>
</dbReference>
<sequence length="749" mass="79712">MEEREAKKREAEVGQESPSRPAKKVAGGVKIPGLLEGLMGSKRFNKNENKQLTSSMDKPSSTSTSSLISAPKPSALPQPKPTTGDSVSGSLSKPSPPAPAPRPKPVALPRVLPTLPSKPLRSPSSQSSVNLGNSADTKFSMADTLSKKPALRSTGILEKLESGKVPLSAKKDPEPSVASTKLSPGKTSQPSRPLSPAKETKVSSSVSPSKILPSAVGSEKRKTSLGQVDVKTEVRKKPPVVMKKPTLKSRPDKTPVQEKKDLTVSGPGKVHSKLSDDTKLKENTSSSSKFTTNVRTTSADDSIDGKVRTPEILAKEKSTEKAMEDSFVVIDKSDFEREQKSVPIPTVAAPVTSSLKETAENVVSPKRSSGELFEDEDFSILDIPDTASKSKEIVKDSTPSSSSFSKFTPSSSQKPSESTKSESKKDISTAPSVVVGKTTPTAIPTPKPTVTPTATVTPTPTPTKPPGRKSSVSGMSSVKPPSSSDKTSSSSKPSASPVGSMGRRDSITGSAYNPIGFRSPLGGSDSGSETRSRGSSVSSDKKSRGDSVSSTGSDLAKKMPDLKSSGHLPRVSSESPEKDKGDVMMRKKPENPEARPSWLTEVAKNSLNRTRCLDSPDKTKQAADEANRIIQDKSSLRKVSPASKSPATTTASNKSEAQPEDKKASSPWGVRLRKVDSVRPKSVVEPPNNENSSPGVNWRQQMSQKRQSFVPPKELETPKQQDSTPEWAKASMQRRQRLLDAGVINSDAK</sequence>
<organism evidence="2 3">
    <name type="scientific">Elysia chlorotica</name>
    <name type="common">Eastern emerald elysia</name>
    <name type="synonym">Sea slug</name>
    <dbReference type="NCBI Taxonomy" id="188477"/>
    <lineage>
        <taxon>Eukaryota</taxon>
        <taxon>Metazoa</taxon>
        <taxon>Spiralia</taxon>
        <taxon>Lophotrochozoa</taxon>
        <taxon>Mollusca</taxon>
        <taxon>Gastropoda</taxon>
        <taxon>Heterobranchia</taxon>
        <taxon>Euthyneura</taxon>
        <taxon>Panpulmonata</taxon>
        <taxon>Sacoglossa</taxon>
        <taxon>Placobranchoidea</taxon>
        <taxon>Plakobranchidae</taxon>
        <taxon>Elysia</taxon>
    </lineage>
</organism>
<dbReference type="STRING" id="188477.A0A3S1BBQ9"/>
<name>A0A3S1BBQ9_ELYCH</name>
<dbReference type="Proteomes" id="UP000271974">
    <property type="component" value="Unassembled WGS sequence"/>
</dbReference>
<evidence type="ECO:0000313" key="2">
    <source>
        <dbReference type="EMBL" id="RUS79766.1"/>
    </source>
</evidence>